<protein>
    <submittedName>
        <fullName evidence="1">Coatomer subunit beta</fullName>
    </submittedName>
</protein>
<organism evidence="1 2">
    <name type="scientific">Rhizoctonia solani</name>
    <dbReference type="NCBI Taxonomy" id="456999"/>
    <lineage>
        <taxon>Eukaryota</taxon>
        <taxon>Fungi</taxon>
        <taxon>Dikarya</taxon>
        <taxon>Basidiomycota</taxon>
        <taxon>Agaricomycotina</taxon>
        <taxon>Agaricomycetes</taxon>
        <taxon>Cantharellales</taxon>
        <taxon>Ceratobasidiaceae</taxon>
        <taxon>Rhizoctonia</taxon>
    </lineage>
</organism>
<dbReference type="Proteomes" id="UP000650533">
    <property type="component" value="Chromosome 5"/>
</dbReference>
<dbReference type="AlphaFoldDB" id="A0A8H8NXC0"/>
<accession>A0A8H8NXC0</accession>
<sequence>MVLVGYLPIPNLDCKPNPKVAQQMRDKLFNDCLRDLLQPLTKAEQTGMDVVCANGGVCRMYPTLSATIANFPEQCKNACTCGLGCPVCIVEPHVRGDLNPNIPLCKKIPTLNAIIKHCKEGSLNFEDWGLHNMWPWWNQHTHIDIATMHTPDLLHQCHKGVFKDHLAKYMVPKLIGDKEIDKQYVLMPWHFGIQHFKRGISKLSQSTGREAKEMMKVFLPVTAGAGPKAIQATHALLKFMYLAHLSTLTNAKICKMDRQLAVFHNEKLAFKSLLKTPKGFHNIPKFHSLQHYTHSIRLLGTPDGYNTEAPKRLHIDLTKAGYKASNKNDNTKTEQMKEYIQRMDALALHWAYLDFKSRPEGKDNGDNWRDSWKEFELFDKETGLFYHMDGTGMDEFATKDYPQEVALDSDSDSDSDASLDDDNLEAGCMVERVVDLEQGLQVHMDGAPSQGLANEVMAYWQGTKTHYPNPEIVTAKRGGQPITVEYLLVSHLARNLVINISMYLKQLRPNLPTLTLQPSTKLRIWKVAQLFHLPLPFKPLEPPHVEHIRARPAKVDLIDWV</sequence>
<gene>
    <name evidence="1" type="ORF">RhiXN_09345</name>
</gene>
<dbReference type="KEGG" id="rsx:RhiXN_09345"/>
<name>A0A8H8NXC0_9AGAM</name>
<dbReference type="EMBL" id="CP059662">
    <property type="protein sequence ID" value="QRW20370.1"/>
    <property type="molecule type" value="Genomic_DNA"/>
</dbReference>
<dbReference type="RefSeq" id="XP_043180607.1">
    <property type="nucleotide sequence ID" value="XM_043329161.1"/>
</dbReference>
<reference evidence="1" key="1">
    <citation type="submission" date="2020-05" db="EMBL/GenBank/DDBJ databases">
        <title>Evolutionary and genomic comparisons of hybrid uninucleate and nonhybrid Rhizoctonia fungi.</title>
        <authorList>
            <person name="Li C."/>
            <person name="Chen X."/>
        </authorList>
    </citation>
    <scope>NUCLEOTIDE SEQUENCE</scope>
    <source>
        <strain evidence="1">AG-1 IA</strain>
    </source>
</reference>
<evidence type="ECO:0000313" key="2">
    <source>
        <dbReference type="Proteomes" id="UP000650533"/>
    </source>
</evidence>
<dbReference type="GeneID" id="67031624"/>
<evidence type="ECO:0000313" key="1">
    <source>
        <dbReference type="EMBL" id="QRW20370.1"/>
    </source>
</evidence>
<dbReference type="Pfam" id="PF18759">
    <property type="entry name" value="Plavaka"/>
    <property type="match status" value="1"/>
</dbReference>
<dbReference type="InterPro" id="IPR041078">
    <property type="entry name" value="Plavaka"/>
</dbReference>
<proteinExistence type="predicted"/>